<accession>A0A4R9JZA8</accession>
<dbReference type="Proteomes" id="UP000297609">
    <property type="component" value="Unassembled WGS sequence"/>
</dbReference>
<proteinExistence type="predicted"/>
<reference evidence="1" key="1">
    <citation type="journal article" date="2019" name="PLoS Negl. Trop. Dis.">
        <title>Revisiting the worldwide diversity of Leptospira species in the environment.</title>
        <authorList>
            <person name="Vincent A.T."/>
            <person name="Schiettekatte O."/>
            <person name="Bourhy P."/>
            <person name="Veyrier F.J."/>
            <person name="Picardeau M."/>
        </authorList>
    </citation>
    <scope>NUCLEOTIDE SEQUENCE [LARGE SCALE GENOMIC DNA]</scope>
    <source>
        <strain evidence="1">201702454</strain>
    </source>
</reference>
<dbReference type="OrthoDB" id="331353at2"/>
<sequence length="265" mass="30810">MFSILLRCILILFILCFSFSCKSTTERLFDPRDNKDEEVKTLVGFLLFDETVRTDVLIASSFISLQPLTGENIDIYEIQELDESKNAFKGGSTKSGFYYFEEEEKTYVSYANASKNSMYNPNVLDGNKEYLIRELKWTRGCGDRCTISMNSRLNPFKSYNTLKIKGKPGEIVFLGIYTIKTKEVPGSTSLFSNKGNFTIEFNPILDDSEFYYRKIDPDREKQIFDLKYGKNQRSAEIKFLQSIIEMQKEGFWYTKAKEKLKLLEK</sequence>
<evidence type="ECO:0000313" key="2">
    <source>
        <dbReference type="Proteomes" id="UP000297609"/>
    </source>
</evidence>
<dbReference type="EMBL" id="RQGG01000002">
    <property type="protein sequence ID" value="TGL57059.1"/>
    <property type="molecule type" value="Genomic_DNA"/>
</dbReference>
<dbReference type="PROSITE" id="PS51257">
    <property type="entry name" value="PROKAR_LIPOPROTEIN"/>
    <property type="match status" value="1"/>
</dbReference>
<name>A0A4R9JZA8_9LEPT</name>
<organism evidence="1 2">
    <name type="scientific">Leptospira kemamanensis</name>
    <dbReference type="NCBI Taxonomy" id="2484942"/>
    <lineage>
        <taxon>Bacteria</taxon>
        <taxon>Pseudomonadati</taxon>
        <taxon>Spirochaetota</taxon>
        <taxon>Spirochaetia</taxon>
        <taxon>Leptospirales</taxon>
        <taxon>Leptospiraceae</taxon>
        <taxon>Leptospira</taxon>
    </lineage>
</organism>
<evidence type="ECO:0008006" key="3">
    <source>
        <dbReference type="Google" id="ProtNLM"/>
    </source>
</evidence>
<keyword evidence="2" id="KW-1185">Reference proteome</keyword>
<dbReference type="AlphaFoldDB" id="A0A4R9JZA8"/>
<protein>
    <recommendedName>
        <fullName evidence="3">Lipoprotein</fullName>
    </recommendedName>
</protein>
<comment type="caution">
    <text evidence="1">The sequence shown here is derived from an EMBL/GenBank/DDBJ whole genome shotgun (WGS) entry which is preliminary data.</text>
</comment>
<evidence type="ECO:0000313" key="1">
    <source>
        <dbReference type="EMBL" id="TGL57059.1"/>
    </source>
</evidence>
<dbReference type="RefSeq" id="WP_135617143.1">
    <property type="nucleotide sequence ID" value="NZ_RQGG01000002.1"/>
</dbReference>
<gene>
    <name evidence="1" type="ORF">EHQ59_00040</name>
</gene>